<protein>
    <recommendedName>
        <fullName evidence="1">Protein kinase domain-containing protein</fullName>
    </recommendedName>
</protein>
<reference evidence="2 3" key="1">
    <citation type="submission" date="2019-06" db="EMBL/GenBank/DDBJ databases">
        <authorList>
            <person name="Broberg M."/>
        </authorList>
    </citation>
    <scope>NUCLEOTIDE SEQUENCE [LARGE SCALE GENOMIC DNA]</scope>
</reference>
<feature type="domain" description="Protein kinase" evidence="1">
    <location>
        <begin position="312"/>
        <end position="635"/>
    </location>
</feature>
<dbReference type="Gene3D" id="1.10.510.10">
    <property type="entry name" value="Transferase(Phosphotransferase) domain 1"/>
    <property type="match status" value="1"/>
</dbReference>
<name>A0ABY6TX86_BIOOC</name>
<dbReference type="Gene3D" id="1.20.120.1020">
    <property type="entry name" value="Prion-inhibition and propagation, HeLo domain"/>
    <property type="match status" value="1"/>
</dbReference>
<dbReference type="InterPro" id="IPR000719">
    <property type="entry name" value="Prot_kinase_dom"/>
</dbReference>
<dbReference type="PROSITE" id="PS50011">
    <property type="entry name" value="PROTEIN_KINASE_DOM"/>
    <property type="match status" value="1"/>
</dbReference>
<dbReference type="SUPFAM" id="SSF56112">
    <property type="entry name" value="Protein kinase-like (PK-like)"/>
    <property type="match status" value="1"/>
</dbReference>
<dbReference type="Proteomes" id="UP000766486">
    <property type="component" value="Unassembled WGS sequence"/>
</dbReference>
<evidence type="ECO:0000259" key="1">
    <source>
        <dbReference type="PROSITE" id="PS50011"/>
    </source>
</evidence>
<evidence type="ECO:0000313" key="2">
    <source>
        <dbReference type="EMBL" id="VUC22949.1"/>
    </source>
</evidence>
<dbReference type="InterPro" id="IPR011009">
    <property type="entry name" value="Kinase-like_dom_sf"/>
</dbReference>
<dbReference type="InterPro" id="IPR029498">
    <property type="entry name" value="HeLo_dom"/>
</dbReference>
<evidence type="ECO:0000313" key="3">
    <source>
        <dbReference type="Proteomes" id="UP000766486"/>
    </source>
</evidence>
<dbReference type="Pfam" id="PF14479">
    <property type="entry name" value="HeLo"/>
    <property type="match status" value="1"/>
</dbReference>
<keyword evidence="3" id="KW-1185">Reference proteome</keyword>
<dbReference type="PANTHER" id="PTHR37542:SF1">
    <property type="entry name" value="PRION-INHIBITION AND PROPAGATION HELO DOMAIN-CONTAINING PROTEIN"/>
    <property type="match status" value="1"/>
</dbReference>
<dbReference type="InterPro" id="IPR038305">
    <property type="entry name" value="HeLo_sf"/>
</dbReference>
<organism evidence="2 3">
    <name type="scientific">Bionectria ochroleuca</name>
    <name type="common">Gliocladium roseum</name>
    <dbReference type="NCBI Taxonomy" id="29856"/>
    <lineage>
        <taxon>Eukaryota</taxon>
        <taxon>Fungi</taxon>
        <taxon>Dikarya</taxon>
        <taxon>Ascomycota</taxon>
        <taxon>Pezizomycotina</taxon>
        <taxon>Sordariomycetes</taxon>
        <taxon>Hypocreomycetidae</taxon>
        <taxon>Hypocreales</taxon>
        <taxon>Bionectriaceae</taxon>
        <taxon>Clonostachys</taxon>
    </lineage>
</organism>
<dbReference type="PANTHER" id="PTHR37542">
    <property type="entry name" value="HELO DOMAIN-CONTAINING PROTEIN-RELATED"/>
    <property type="match status" value="1"/>
</dbReference>
<accession>A0ABY6TX86</accession>
<sequence>MADPLGVARLALGTGSLTLQAVDECIKFYKLFTEASHMPETQKFLQVRLQMEQQRFLNFAEEVGFLSADTDLHRSLSAHSLIIQGAVMELKAMFEKFQQVNGRYVHLTPRDEYDENVSQSSLTDLLHNTQKRVENIKLVSPIDHRSARLSELDSIIENAKRRAAKLRKIVTEPRRLVWAAFDQGEFVDLVRKLSEINTYLITFLDGARARRIEKATEASCLEMLQMRNDIHGVKTIIQALTHVAHQDQVAHHTMSITEVPDLSATALDRQASIRRMVLMRQLASIKLRRLEISQPDGESDPGAIQASLDSDFNITHSFASGGIPASRKLTLLNKEKIWLESVDYSTALLERNPDGSLIHHRVYLLARLLSMALPEDFRTPPCQGYIRIHDQDKQPLFRLVLRAPSEINSPVTIYSLRDLLAGVPMPSLSRRVALSLTLATSLGKFHDVGWLHKGLRSQNILLFSASLKTADLSQPYITGFELSRPSEMSELTDKARFKPEVDMYRHPLVQGGENAGAYGKSYDLYSLGIIFLEIAYWLPVEGILNIKNVDALTPENLRSIRGNIIDDELETGSESLEGDTELPLPSRFVESRFLQRVAALCGDPYRDIVQLLLRATEIESPLYRGEKAASRHRRLQDVYREGVIERLQKINERF</sequence>
<comment type="caution">
    <text evidence="2">The sequence shown here is derived from an EMBL/GenBank/DDBJ whole genome shotgun (WGS) entry which is preliminary data.</text>
</comment>
<gene>
    <name evidence="2" type="ORF">CLO192961_LOCUS98207</name>
</gene>
<proteinExistence type="predicted"/>
<dbReference type="EMBL" id="CABFNS010000698">
    <property type="protein sequence ID" value="VUC22949.1"/>
    <property type="molecule type" value="Genomic_DNA"/>
</dbReference>